<comment type="similarity">
    <text evidence="1 5">Belongs to the heat shock protein 70 family.</text>
</comment>
<protein>
    <submittedName>
        <fullName evidence="6">Chaperone protein dnaK</fullName>
    </submittedName>
</protein>
<dbReference type="InterPro" id="IPR018181">
    <property type="entry name" value="Heat_shock_70_CS"/>
</dbReference>
<dbReference type="GO" id="GO:0005524">
    <property type="term" value="F:ATP binding"/>
    <property type="evidence" value="ECO:0007669"/>
    <property type="project" value="UniProtKB-KW"/>
</dbReference>
<evidence type="ECO:0000313" key="6">
    <source>
        <dbReference type="EMBL" id="GAK55173.1"/>
    </source>
</evidence>
<organism evidence="6">
    <name type="scientific">Vecturithrix granuli</name>
    <dbReference type="NCBI Taxonomy" id="1499967"/>
    <lineage>
        <taxon>Bacteria</taxon>
        <taxon>Candidatus Moduliflexota</taxon>
        <taxon>Candidatus Vecturitrichia</taxon>
        <taxon>Candidatus Vecturitrichales</taxon>
        <taxon>Candidatus Vecturitrichaceae</taxon>
        <taxon>Candidatus Vecturithrix</taxon>
    </lineage>
</organism>
<dbReference type="PROSITE" id="PS00297">
    <property type="entry name" value="HSP70_1"/>
    <property type="match status" value="1"/>
</dbReference>
<dbReference type="InterPro" id="IPR043129">
    <property type="entry name" value="ATPase_NBD"/>
</dbReference>
<evidence type="ECO:0000256" key="3">
    <source>
        <dbReference type="ARBA" id="ARBA00022840"/>
    </source>
</evidence>
<dbReference type="InterPro" id="IPR013126">
    <property type="entry name" value="Hsp_70_fam"/>
</dbReference>
<reference evidence="6" key="1">
    <citation type="journal article" date="2015" name="PeerJ">
        <title>First genomic representation of candidate bacterial phylum KSB3 points to enhanced environmental sensing as a trigger of wastewater bulking.</title>
        <authorList>
            <person name="Sekiguchi Y."/>
            <person name="Ohashi A."/>
            <person name="Parks D.H."/>
            <person name="Yamauchi T."/>
            <person name="Tyson G.W."/>
            <person name="Hugenholtz P."/>
        </authorList>
    </citation>
    <scope>NUCLEOTIDE SEQUENCE [LARGE SCALE GENOMIC DNA]</scope>
</reference>
<dbReference type="PANTHER" id="PTHR19375">
    <property type="entry name" value="HEAT SHOCK PROTEIN 70KDA"/>
    <property type="match status" value="1"/>
</dbReference>
<dbReference type="SUPFAM" id="SSF53067">
    <property type="entry name" value="Actin-like ATPase domain"/>
    <property type="match status" value="2"/>
</dbReference>
<dbReference type="Proteomes" id="UP000030661">
    <property type="component" value="Unassembled WGS sequence"/>
</dbReference>
<dbReference type="eggNOG" id="COG0443">
    <property type="taxonomic scope" value="Bacteria"/>
</dbReference>
<evidence type="ECO:0000256" key="5">
    <source>
        <dbReference type="RuleBase" id="RU003322"/>
    </source>
</evidence>
<dbReference type="Gene3D" id="3.30.420.40">
    <property type="match status" value="2"/>
</dbReference>
<dbReference type="PROSITE" id="PS00329">
    <property type="entry name" value="HSP70_2"/>
    <property type="match status" value="1"/>
</dbReference>
<dbReference type="EMBL" id="DF820463">
    <property type="protein sequence ID" value="GAK55173.1"/>
    <property type="molecule type" value="Genomic_DNA"/>
</dbReference>
<evidence type="ECO:0000256" key="4">
    <source>
        <dbReference type="ARBA" id="ARBA00023186"/>
    </source>
</evidence>
<dbReference type="PRINTS" id="PR00301">
    <property type="entry name" value="HEATSHOCK70"/>
</dbReference>
<sequence>MKEKIVGIDLGTTNSVVALIQDGVPKLTPVKGKHLLPSVVGISLNNELLVGAAARNQWVVAPERTIRSIKRKMGSPEPVTMAGKTYSPQEISAFILRAIKEAVEYELGTPVEKAVITVPAYFNEVQREATMEAGRIAGFTVERIINEPTAAALVYGYGAKEAQHLQIMVYDLGGGTFDVSIIELHEGIVDVVATAGDNLLGGDDFDELLANMLADEFAKEYEIDLRTDHQAWARLLRAAEDAKIELSDVQYTEVKLEYLTKGEKGRPLHLTREVRREEFEDLIEGLLDRTIDAIDKALKDAKLEAEDIDRVLFVGGSTRIPAVWNLVRERMGQDPHTEINPDEAVALGAAVQAGIIAKEDIDAILVDVTPLSLGIEVANVSITGQVTGDIFEPLIHRNTTIPVHKSKEFQTLYPGQEAIHIKVYQGEHNTASQNTLLGDFMVEGLKPNPQWHGLTKVTVNFQIDVNGILEVTVTERGTRTRVQQRLKADRQRMSPEQIAASQEKLAEWSEAEFSELEAVELDPGVMALFDRARKVLEQPNLDADLAEDISTVIEDIRQAEVTGDKEKAGELCDELIDLLMEAE</sequence>
<proteinExistence type="inferred from homology"/>
<dbReference type="Pfam" id="PF00012">
    <property type="entry name" value="HSP70"/>
    <property type="match status" value="2"/>
</dbReference>
<dbReference type="HOGENOM" id="CLU_005965_2_4_0"/>
<evidence type="ECO:0000313" key="7">
    <source>
        <dbReference type="Proteomes" id="UP000030661"/>
    </source>
</evidence>
<keyword evidence="4" id="KW-0143">Chaperone</keyword>
<dbReference type="Gene3D" id="3.90.640.10">
    <property type="entry name" value="Actin, Chain A, domain 4"/>
    <property type="match status" value="1"/>
</dbReference>
<evidence type="ECO:0000256" key="1">
    <source>
        <dbReference type="ARBA" id="ARBA00007381"/>
    </source>
</evidence>
<keyword evidence="2 5" id="KW-0547">Nucleotide-binding</keyword>
<evidence type="ECO:0000256" key="2">
    <source>
        <dbReference type="ARBA" id="ARBA00022741"/>
    </source>
</evidence>
<dbReference type="STRING" id="1499967.U27_02005"/>
<dbReference type="AlphaFoldDB" id="A0A0S6W6B6"/>
<keyword evidence="3 5" id="KW-0067">ATP-binding</keyword>
<name>A0A0S6W6B6_VECG1</name>
<gene>
    <name evidence="6" type="ORF">U27_02005</name>
</gene>
<dbReference type="InterPro" id="IPR029047">
    <property type="entry name" value="HSP70_peptide-bd_sf"/>
</dbReference>
<keyword evidence="7" id="KW-1185">Reference proteome</keyword>
<dbReference type="FunFam" id="3.90.640.10:FF:000003">
    <property type="entry name" value="Molecular chaperone DnaK"/>
    <property type="match status" value="1"/>
</dbReference>
<dbReference type="GO" id="GO:0140662">
    <property type="term" value="F:ATP-dependent protein folding chaperone"/>
    <property type="evidence" value="ECO:0007669"/>
    <property type="project" value="InterPro"/>
</dbReference>
<accession>A0A0S6W6B6</accession>
<dbReference type="Gene3D" id="2.60.34.10">
    <property type="entry name" value="Substrate Binding Domain Of DNAk, Chain A, domain 1"/>
    <property type="match status" value="1"/>
</dbReference>
<dbReference type="FunFam" id="3.30.420.40:FF:000071">
    <property type="entry name" value="Molecular chaperone DnaK"/>
    <property type="match status" value="1"/>
</dbReference>
<dbReference type="SUPFAM" id="SSF100920">
    <property type="entry name" value="Heat shock protein 70kD (HSP70), peptide-binding domain"/>
    <property type="match status" value="1"/>
</dbReference>